<reference evidence="2 3" key="1">
    <citation type="journal article" date="2020" name="ISME J.">
        <title>Uncovering the hidden diversity of litter-decomposition mechanisms in mushroom-forming fungi.</title>
        <authorList>
            <person name="Floudas D."/>
            <person name="Bentzer J."/>
            <person name="Ahren D."/>
            <person name="Johansson T."/>
            <person name="Persson P."/>
            <person name="Tunlid A."/>
        </authorList>
    </citation>
    <scope>NUCLEOTIDE SEQUENCE [LARGE SCALE GENOMIC DNA]</scope>
    <source>
        <strain evidence="2 3">CBS 101986</strain>
    </source>
</reference>
<dbReference type="EMBL" id="JAACJJ010000029">
    <property type="protein sequence ID" value="KAF5319296.1"/>
    <property type="molecule type" value="Genomic_DNA"/>
</dbReference>
<dbReference type="Pfam" id="PF13649">
    <property type="entry name" value="Methyltransf_25"/>
    <property type="match status" value="1"/>
</dbReference>
<dbReference type="Proteomes" id="UP000567179">
    <property type="component" value="Unassembled WGS sequence"/>
</dbReference>
<feature type="domain" description="Methyltransferase" evidence="1">
    <location>
        <begin position="166"/>
        <end position="262"/>
    </location>
</feature>
<dbReference type="InterPro" id="IPR041698">
    <property type="entry name" value="Methyltransf_25"/>
</dbReference>
<organism evidence="2 3">
    <name type="scientific">Psilocybe cf. subviscida</name>
    <dbReference type="NCBI Taxonomy" id="2480587"/>
    <lineage>
        <taxon>Eukaryota</taxon>
        <taxon>Fungi</taxon>
        <taxon>Dikarya</taxon>
        <taxon>Basidiomycota</taxon>
        <taxon>Agaricomycotina</taxon>
        <taxon>Agaricomycetes</taxon>
        <taxon>Agaricomycetidae</taxon>
        <taxon>Agaricales</taxon>
        <taxon>Agaricineae</taxon>
        <taxon>Strophariaceae</taxon>
        <taxon>Psilocybe</taxon>
    </lineage>
</organism>
<evidence type="ECO:0000313" key="3">
    <source>
        <dbReference type="Proteomes" id="UP000567179"/>
    </source>
</evidence>
<accession>A0A8H5B9S2</accession>
<comment type="caution">
    <text evidence="2">The sequence shown here is derived from an EMBL/GenBank/DDBJ whole genome shotgun (WGS) entry which is preliminary data.</text>
</comment>
<name>A0A8H5B9S2_9AGAR</name>
<proteinExistence type="predicted"/>
<evidence type="ECO:0000259" key="1">
    <source>
        <dbReference type="Pfam" id="PF13649"/>
    </source>
</evidence>
<dbReference type="AlphaFoldDB" id="A0A8H5B9S2"/>
<evidence type="ECO:0000313" key="2">
    <source>
        <dbReference type="EMBL" id="KAF5319296.1"/>
    </source>
</evidence>
<keyword evidence="3" id="KW-1185">Reference proteome</keyword>
<sequence>MPNLSMNCSTIITCSFSGHPSFQHPPFHINSGVTDRGQYPLPALYPKLAVCQIGHGIDTNLEMMNLPRSKGLKYPMVLVVSLHQGTHCALRTVHIDLLSNWSAMTQTDSITKPIEHKQRWHNSDTYILPTDDEESARLQLQHDLIRELFDGQLVICPLELRNGDEVLDVGTGKAAWALDFFATYSNASESDTKLVCIDISDRLFPKSPPSNMIFQIHNVLDLPPDWTGRFAFVNQRLLMGALKQEEWYRAVKEVYRVTKDGGWVQFCESNAVSHMDGCGPASERFMKLYRNIEAAVGLDFSCSLNIGPIMRQVGFVNVKTEHRVVQLGEWNGEVGTKHTKNVMAVSRGLKTSVLKLGGLGIIRDEEDFDTLMDEMEEEWKRPGSANGFYVITGQKPPH</sequence>
<dbReference type="OrthoDB" id="184880at2759"/>
<protein>
    <recommendedName>
        <fullName evidence="1">Methyltransferase domain-containing protein</fullName>
    </recommendedName>
</protein>
<dbReference type="SUPFAM" id="SSF53335">
    <property type="entry name" value="S-adenosyl-L-methionine-dependent methyltransferases"/>
    <property type="match status" value="1"/>
</dbReference>
<dbReference type="Gene3D" id="3.40.50.150">
    <property type="entry name" value="Vaccinia Virus protein VP39"/>
    <property type="match status" value="1"/>
</dbReference>
<dbReference type="CDD" id="cd02440">
    <property type="entry name" value="AdoMet_MTases"/>
    <property type="match status" value="1"/>
</dbReference>
<gene>
    <name evidence="2" type="ORF">D9619_008340</name>
</gene>
<dbReference type="InterPro" id="IPR029063">
    <property type="entry name" value="SAM-dependent_MTases_sf"/>
</dbReference>